<proteinExistence type="predicted"/>
<organism evidence="2 3">
    <name type="scientific">Candidatus Nomurabacteria bacterium RIFCSPLOWO2_01_FULL_36_10b</name>
    <dbReference type="NCBI Taxonomy" id="1801766"/>
    <lineage>
        <taxon>Bacteria</taxon>
        <taxon>Candidatus Nomuraibacteriota</taxon>
    </lineage>
</organism>
<protein>
    <submittedName>
        <fullName evidence="2">Uncharacterized protein</fullName>
    </submittedName>
</protein>
<dbReference type="Proteomes" id="UP000179448">
    <property type="component" value="Unassembled WGS sequence"/>
</dbReference>
<accession>A0A1F6WQ40</accession>
<reference evidence="2 3" key="1">
    <citation type="journal article" date="2016" name="Nat. Commun.">
        <title>Thousands of microbial genomes shed light on interconnected biogeochemical processes in an aquifer system.</title>
        <authorList>
            <person name="Anantharaman K."/>
            <person name="Brown C.T."/>
            <person name="Hug L.A."/>
            <person name="Sharon I."/>
            <person name="Castelle C.J."/>
            <person name="Probst A.J."/>
            <person name="Thomas B.C."/>
            <person name="Singh A."/>
            <person name="Wilkins M.J."/>
            <person name="Karaoz U."/>
            <person name="Brodie E.L."/>
            <person name="Williams K.H."/>
            <person name="Hubbard S.S."/>
            <person name="Banfield J.F."/>
        </authorList>
    </citation>
    <scope>NUCLEOTIDE SEQUENCE [LARGE SCALE GENOMIC DNA]</scope>
</reference>
<gene>
    <name evidence="2" type="ORF">A2997_00915</name>
</gene>
<keyword evidence="1" id="KW-0812">Transmembrane</keyword>
<dbReference type="AlphaFoldDB" id="A0A1F6WQ40"/>
<comment type="caution">
    <text evidence="2">The sequence shown here is derived from an EMBL/GenBank/DDBJ whole genome shotgun (WGS) entry which is preliminary data.</text>
</comment>
<evidence type="ECO:0000313" key="3">
    <source>
        <dbReference type="Proteomes" id="UP000179448"/>
    </source>
</evidence>
<name>A0A1F6WQ40_9BACT</name>
<feature type="transmembrane region" description="Helical" evidence="1">
    <location>
        <begin position="7"/>
        <end position="25"/>
    </location>
</feature>
<keyword evidence="1" id="KW-1133">Transmembrane helix</keyword>
<keyword evidence="1" id="KW-0472">Membrane</keyword>
<feature type="transmembrane region" description="Helical" evidence="1">
    <location>
        <begin position="37"/>
        <end position="61"/>
    </location>
</feature>
<dbReference type="EMBL" id="MFUQ01000005">
    <property type="protein sequence ID" value="OGI83993.1"/>
    <property type="molecule type" value="Genomic_DNA"/>
</dbReference>
<sequence>MKKENVFVFWAAVVVFLVSIGYLGIETMMVETDTVAFLGDTFLIACFFFVSFISLVFIGAVSAQRKHVHTVWDIKDGAVLQLEMFRLNPSTMYGEAIVLINNRQYILDIYKGDFALPEAMKQDAKFFKKGGKLYEMK</sequence>
<dbReference type="STRING" id="1801766.A2997_00915"/>
<evidence type="ECO:0000313" key="2">
    <source>
        <dbReference type="EMBL" id="OGI83993.1"/>
    </source>
</evidence>
<evidence type="ECO:0000256" key="1">
    <source>
        <dbReference type="SAM" id="Phobius"/>
    </source>
</evidence>